<gene>
    <name evidence="1" type="ORF">AK812_SmicGene31380</name>
</gene>
<reference evidence="1 2" key="1">
    <citation type="submission" date="2016-02" db="EMBL/GenBank/DDBJ databases">
        <title>Genome analysis of coral dinoflagellate symbionts highlights evolutionary adaptations to a symbiotic lifestyle.</title>
        <authorList>
            <person name="Aranda M."/>
            <person name="Li Y."/>
            <person name="Liew Y.J."/>
            <person name="Baumgarten S."/>
            <person name="Simakov O."/>
            <person name="Wilson M."/>
            <person name="Piel J."/>
            <person name="Ashoor H."/>
            <person name="Bougouffa S."/>
            <person name="Bajic V.B."/>
            <person name="Ryu T."/>
            <person name="Ravasi T."/>
            <person name="Bayer T."/>
            <person name="Micklem G."/>
            <person name="Kim H."/>
            <person name="Bhak J."/>
            <person name="Lajeunesse T.C."/>
            <person name="Voolstra C.R."/>
        </authorList>
    </citation>
    <scope>NUCLEOTIDE SEQUENCE [LARGE SCALE GENOMIC DNA]</scope>
    <source>
        <strain evidence="1 2">CCMP2467</strain>
    </source>
</reference>
<dbReference type="EMBL" id="LSRX01000862">
    <property type="protein sequence ID" value="OLP87395.1"/>
    <property type="molecule type" value="Genomic_DNA"/>
</dbReference>
<comment type="caution">
    <text evidence="1">The sequence shown here is derived from an EMBL/GenBank/DDBJ whole genome shotgun (WGS) entry which is preliminary data.</text>
</comment>
<proteinExistence type="predicted"/>
<name>A0A1Q9CWY5_SYMMI</name>
<organism evidence="1 2">
    <name type="scientific">Symbiodinium microadriaticum</name>
    <name type="common">Dinoflagellate</name>
    <name type="synonym">Zooxanthella microadriatica</name>
    <dbReference type="NCBI Taxonomy" id="2951"/>
    <lineage>
        <taxon>Eukaryota</taxon>
        <taxon>Sar</taxon>
        <taxon>Alveolata</taxon>
        <taxon>Dinophyceae</taxon>
        <taxon>Suessiales</taxon>
        <taxon>Symbiodiniaceae</taxon>
        <taxon>Symbiodinium</taxon>
    </lineage>
</organism>
<accession>A0A1Q9CWY5</accession>
<sequence>MRLAPTCSRGYCCDPAGVTACAEKNKGKATTCKDESTVSLLSLSSGLAAGSVTSHHVKAFSASVTATRRTEEPISKSKKWQKIDGLGFVEADRNAEYLDLFCFLVLGAKSLPDFGERRRTVGAASVPDGELPHGNLTAPNQVVSPSSVLDGRVVSVHRAQGLKEKDVHVDIYEKNSEIGGTWSPELSYSNLYTACAGSTK</sequence>
<dbReference type="AlphaFoldDB" id="A0A1Q9CWY5"/>
<protein>
    <submittedName>
        <fullName evidence="1">Uncharacterized protein</fullName>
    </submittedName>
</protein>
<keyword evidence="2" id="KW-1185">Reference proteome</keyword>
<dbReference type="Proteomes" id="UP000186817">
    <property type="component" value="Unassembled WGS sequence"/>
</dbReference>
<dbReference type="OrthoDB" id="10281238at2759"/>
<evidence type="ECO:0000313" key="2">
    <source>
        <dbReference type="Proteomes" id="UP000186817"/>
    </source>
</evidence>
<evidence type="ECO:0000313" key="1">
    <source>
        <dbReference type="EMBL" id="OLP87395.1"/>
    </source>
</evidence>